<dbReference type="Pfam" id="PF16197">
    <property type="entry name" value="KAsynt_C_assoc"/>
    <property type="match status" value="1"/>
</dbReference>
<dbReference type="InterPro" id="IPR049552">
    <property type="entry name" value="PKS_DH_N"/>
</dbReference>
<protein>
    <submittedName>
        <fullName evidence="8">Malonyl CoA-acyl carrier protein transacylase</fullName>
        <ecNumber evidence="8">2.3.1.39</ecNumber>
    </submittedName>
</protein>
<evidence type="ECO:0000259" key="6">
    <source>
        <dbReference type="PROSITE" id="PS52004"/>
    </source>
</evidence>
<keyword evidence="8" id="KW-0012">Acyltransferase</keyword>
<dbReference type="SMART" id="SM00823">
    <property type="entry name" value="PKS_PP"/>
    <property type="match status" value="1"/>
</dbReference>
<dbReference type="InterPro" id="IPR016036">
    <property type="entry name" value="Malonyl_transacylase_ACP-bd"/>
</dbReference>
<dbReference type="Gene3D" id="3.10.129.110">
    <property type="entry name" value="Polyketide synthase dehydratase"/>
    <property type="match status" value="1"/>
</dbReference>
<keyword evidence="1" id="KW-0596">Phosphopantetheine</keyword>
<dbReference type="Pfam" id="PF21089">
    <property type="entry name" value="PKS_DH_N"/>
    <property type="match status" value="1"/>
</dbReference>
<dbReference type="GO" id="GO:0031177">
    <property type="term" value="F:phosphopantetheine binding"/>
    <property type="evidence" value="ECO:0007669"/>
    <property type="project" value="InterPro"/>
</dbReference>
<dbReference type="InterPro" id="IPR009081">
    <property type="entry name" value="PP-bd_ACP"/>
</dbReference>
<evidence type="ECO:0000256" key="3">
    <source>
        <dbReference type="ARBA" id="ARBA00022679"/>
    </source>
</evidence>
<dbReference type="InterPro" id="IPR032821">
    <property type="entry name" value="PKS_assoc"/>
</dbReference>
<dbReference type="InterPro" id="IPR016035">
    <property type="entry name" value="Acyl_Trfase/lysoPLipase"/>
</dbReference>
<keyword evidence="9" id="KW-1185">Reference proteome</keyword>
<dbReference type="SMART" id="SM00827">
    <property type="entry name" value="PKS_AT"/>
    <property type="match status" value="1"/>
</dbReference>
<dbReference type="OrthoDB" id="9778690at2"/>
<feature type="domain" description="Carrier" evidence="5">
    <location>
        <begin position="1565"/>
        <end position="1639"/>
    </location>
</feature>
<dbReference type="SMART" id="SM00825">
    <property type="entry name" value="PKS_KS"/>
    <property type="match status" value="1"/>
</dbReference>
<feature type="active site" description="Proton donor; for dehydratase activity" evidence="4">
    <location>
        <position position="1056"/>
    </location>
</feature>
<dbReference type="InterPro" id="IPR057326">
    <property type="entry name" value="KR_dom"/>
</dbReference>
<organism evidence="8 9">
    <name type="scientific">Actinokineospora spheciospongiae</name>
    <dbReference type="NCBI Taxonomy" id="909613"/>
    <lineage>
        <taxon>Bacteria</taxon>
        <taxon>Bacillati</taxon>
        <taxon>Actinomycetota</taxon>
        <taxon>Actinomycetes</taxon>
        <taxon>Pseudonocardiales</taxon>
        <taxon>Pseudonocardiaceae</taxon>
        <taxon>Actinokineospora</taxon>
    </lineage>
</organism>
<dbReference type="Pfam" id="PF00698">
    <property type="entry name" value="Acyl_transf_1"/>
    <property type="match status" value="1"/>
</dbReference>
<dbReference type="Pfam" id="PF00109">
    <property type="entry name" value="ketoacyl-synt"/>
    <property type="match status" value="1"/>
</dbReference>
<feature type="region of interest" description="N-terminal hotdog fold" evidence="4">
    <location>
        <begin position="877"/>
        <end position="991"/>
    </location>
</feature>
<dbReference type="Gene3D" id="3.40.50.720">
    <property type="entry name" value="NAD(P)-binding Rossmann-like Domain"/>
    <property type="match status" value="1"/>
</dbReference>
<dbReference type="PROSITE" id="PS52004">
    <property type="entry name" value="KS3_2"/>
    <property type="match status" value="1"/>
</dbReference>
<dbReference type="PROSITE" id="PS00606">
    <property type="entry name" value="KS3_1"/>
    <property type="match status" value="1"/>
</dbReference>
<dbReference type="PROSITE" id="PS52019">
    <property type="entry name" value="PKS_MFAS_DH"/>
    <property type="match status" value="1"/>
</dbReference>
<evidence type="ECO:0000313" key="8">
    <source>
        <dbReference type="EMBL" id="EWC59242.1"/>
    </source>
</evidence>
<dbReference type="InterPro" id="IPR001227">
    <property type="entry name" value="Ac_transferase_dom_sf"/>
</dbReference>
<dbReference type="InterPro" id="IPR020806">
    <property type="entry name" value="PKS_PP-bd"/>
</dbReference>
<feature type="active site" description="Proton acceptor; for dehydratase activity" evidence="4">
    <location>
        <position position="909"/>
    </location>
</feature>
<dbReference type="InterPro" id="IPR042104">
    <property type="entry name" value="PKS_dehydratase_sf"/>
</dbReference>
<dbReference type="CDD" id="cd00833">
    <property type="entry name" value="PKS"/>
    <property type="match status" value="1"/>
</dbReference>
<dbReference type="GO" id="GO:0071770">
    <property type="term" value="P:DIM/DIP cell wall layer assembly"/>
    <property type="evidence" value="ECO:0007669"/>
    <property type="project" value="TreeGrafter"/>
</dbReference>
<dbReference type="InterPro" id="IPR020807">
    <property type="entry name" value="PKS_DH"/>
</dbReference>
<dbReference type="Gene3D" id="3.30.70.3290">
    <property type="match status" value="1"/>
</dbReference>
<feature type="domain" description="PKS/mFAS DH" evidence="7">
    <location>
        <begin position="877"/>
        <end position="1134"/>
    </location>
</feature>
<dbReference type="InterPro" id="IPR049900">
    <property type="entry name" value="PKS_mFAS_DH"/>
</dbReference>
<dbReference type="InterPro" id="IPR036291">
    <property type="entry name" value="NAD(P)-bd_dom_sf"/>
</dbReference>
<dbReference type="PATRIC" id="fig|909613.9.peg.5455"/>
<dbReference type="GO" id="GO:0005886">
    <property type="term" value="C:plasma membrane"/>
    <property type="evidence" value="ECO:0007669"/>
    <property type="project" value="TreeGrafter"/>
</dbReference>
<dbReference type="Gene3D" id="1.10.1200.10">
    <property type="entry name" value="ACP-like"/>
    <property type="match status" value="1"/>
</dbReference>
<gene>
    <name evidence="8" type="ORF">UO65_5458</name>
</gene>
<dbReference type="Pfam" id="PF00550">
    <property type="entry name" value="PP-binding"/>
    <property type="match status" value="1"/>
</dbReference>
<dbReference type="GO" id="GO:0004314">
    <property type="term" value="F:[acyl-carrier-protein] S-malonyltransferase activity"/>
    <property type="evidence" value="ECO:0007669"/>
    <property type="project" value="UniProtKB-EC"/>
</dbReference>
<comment type="caution">
    <text evidence="8">The sequence shown here is derived from an EMBL/GenBank/DDBJ whole genome shotgun (WGS) entry which is preliminary data.</text>
</comment>
<evidence type="ECO:0000259" key="7">
    <source>
        <dbReference type="PROSITE" id="PS52019"/>
    </source>
</evidence>
<evidence type="ECO:0000256" key="2">
    <source>
        <dbReference type="ARBA" id="ARBA00022553"/>
    </source>
</evidence>
<name>W7IRE9_9PSEU</name>
<dbReference type="SUPFAM" id="SSF47336">
    <property type="entry name" value="ACP-like"/>
    <property type="match status" value="1"/>
</dbReference>
<evidence type="ECO:0000313" key="9">
    <source>
        <dbReference type="Proteomes" id="UP000019277"/>
    </source>
</evidence>
<dbReference type="InterPro" id="IPR020841">
    <property type="entry name" value="PKS_Beta-ketoAc_synthase_dom"/>
</dbReference>
<dbReference type="InterPro" id="IPR014043">
    <property type="entry name" value="Acyl_transferase_dom"/>
</dbReference>
<dbReference type="PANTHER" id="PTHR43775">
    <property type="entry name" value="FATTY ACID SYNTHASE"/>
    <property type="match status" value="1"/>
</dbReference>
<evidence type="ECO:0000256" key="1">
    <source>
        <dbReference type="ARBA" id="ARBA00022450"/>
    </source>
</evidence>
<dbReference type="EC" id="2.3.1.39" evidence="8"/>
<dbReference type="InterPro" id="IPR013968">
    <property type="entry name" value="PKS_KR"/>
</dbReference>
<dbReference type="InterPro" id="IPR016039">
    <property type="entry name" value="Thiolase-like"/>
</dbReference>
<dbReference type="Proteomes" id="UP000019277">
    <property type="component" value="Unassembled WGS sequence"/>
</dbReference>
<dbReference type="SUPFAM" id="SSF51735">
    <property type="entry name" value="NAD(P)-binding Rossmann-fold domains"/>
    <property type="match status" value="1"/>
</dbReference>
<dbReference type="SMART" id="SM00826">
    <property type="entry name" value="PKS_DH"/>
    <property type="match status" value="1"/>
</dbReference>
<dbReference type="STRING" id="909613.UO65_5458"/>
<dbReference type="SUPFAM" id="SSF52151">
    <property type="entry name" value="FabD/lysophospholipase-like"/>
    <property type="match status" value="1"/>
</dbReference>
<dbReference type="EMBL" id="AYXG01000212">
    <property type="protein sequence ID" value="EWC59242.1"/>
    <property type="molecule type" value="Genomic_DNA"/>
</dbReference>
<dbReference type="InterPro" id="IPR018201">
    <property type="entry name" value="Ketoacyl_synth_AS"/>
</dbReference>
<dbReference type="Pfam" id="PF02801">
    <property type="entry name" value="Ketoacyl-synt_C"/>
    <property type="match status" value="1"/>
</dbReference>
<dbReference type="InterPro" id="IPR014031">
    <property type="entry name" value="Ketoacyl_synth_C"/>
</dbReference>
<dbReference type="InterPro" id="IPR036736">
    <property type="entry name" value="ACP-like_sf"/>
</dbReference>
<dbReference type="Gene3D" id="3.40.47.10">
    <property type="match status" value="1"/>
</dbReference>
<dbReference type="PROSITE" id="PS50075">
    <property type="entry name" value="CARRIER"/>
    <property type="match status" value="1"/>
</dbReference>
<proteinExistence type="predicted"/>
<dbReference type="InterPro" id="IPR014030">
    <property type="entry name" value="Ketoacyl_synth_N"/>
</dbReference>
<dbReference type="GO" id="GO:0005737">
    <property type="term" value="C:cytoplasm"/>
    <property type="evidence" value="ECO:0007669"/>
    <property type="project" value="TreeGrafter"/>
</dbReference>
<dbReference type="InterPro" id="IPR050091">
    <property type="entry name" value="PKS_NRPS_Biosynth_Enz"/>
</dbReference>
<keyword evidence="2" id="KW-0597">Phosphoprotein</keyword>
<evidence type="ECO:0000259" key="5">
    <source>
        <dbReference type="PROSITE" id="PS50075"/>
    </source>
</evidence>
<evidence type="ECO:0000256" key="4">
    <source>
        <dbReference type="PROSITE-ProRule" id="PRU01363"/>
    </source>
</evidence>
<dbReference type="GO" id="GO:0004312">
    <property type="term" value="F:fatty acid synthase activity"/>
    <property type="evidence" value="ECO:0007669"/>
    <property type="project" value="TreeGrafter"/>
</dbReference>
<dbReference type="SUPFAM" id="SSF55048">
    <property type="entry name" value="Probable ACP-binding domain of malonyl-CoA ACP transacylase"/>
    <property type="match status" value="1"/>
</dbReference>
<dbReference type="SUPFAM" id="SSF53901">
    <property type="entry name" value="Thiolase-like"/>
    <property type="match status" value="1"/>
</dbReference>
<dbReference type="Gene3D" id="3.40.366.10">
    <property type="entry name" value="Malonyl-Coenzyme A Acyl Carrier Protein, domain 2"/>
    <property type="match status" value="1"/>
</dbReference>
<sequence>MTPDPIAVVGLGCRFAGGVDSADDLWRLLLEGETTAGPVPPDRWRAYAEQSREQAAALDRVVARGSFRDDVAGFDAAFFGISAREAEQLDPQQRTALEVTWEALEDAGVAPTSLAGTDTAVFLGVGTDDYGRRLLEDLPGITPWTGIGASPCGVPNRVSHALDLRGPSVAVDTACSSSLVAVHSACAALRAGETRLALAGGVMLMTGPGLTAVLTEAGAVGTDGRSKPFDEAADGYGRGEGCGVVVLKRLADARADGDDVLAVIRGSAVRQDGRTEGIMAPSGDAQTDLLRAAYAAAGVDPATVGYVEAHGTGTPAGDPVEAGALCRVLARPADRPVCRVGSVKATIGHTEAAAGVAGMIKAVLALRHRWVPATPQVTRPRSDVPWRASGLEPVVRGVDWPDPGHPRRAGVASYGYGGTIAHLVLEEGDPLAAPAAAELDAPAHFALSAASPAALRAQAGRLADAVEANPLPHTAFTLATARAHLRHRAVITAAGTDALRAGLTAVAEGTSADAVVTGSARDGGVVWVFSGHGAQWAGMGRGLLDVDPDFTEVIDRLGPVYQAELGTTPREVITADDLGGVDRVQAALCAVQLGLAASWRARGLRPAAVIGHSVGEIAAAVTAGSLTEAQGARLVCRRSALLPRAQGRGAMFLVDLGFDECAEAVADFAGVTAAISASPHSTVAAGDADAVALAAAALTAAGRTVRRVDSDVAFHTDHMRDLARELAVAVADLTPARPGTTLYTTALADPRGGHPQDAAYWAANLRDPVRFAQAVQAAVADGHRTFLEVSAHPVVAHSITETLAAEGVTDGAVVPSLRRDRPEAAMLSSAAAALHCRGVRVDLDIPAGRRVRLPGVAWQHSRFWVERPSPTRPGPPNTLLGAGTDVHGVAARMWTTTLHTRTRPYPGSHPVLGTEIVPAAVTLLTYLAAGGATGLSDVELHRPVVVPGEDDPARELQVVREGTALRIASRLPGGDWVVHSSARALDAEPRRVLDRDADEPVDAAGVVDRLAELGVAAMGFPWRVDKLTRGEGLLVAEVDADPEGVLRHRGWASLLDAALSTASVVFDGPPALRMPASLDTLAVAGTAPDRAVVVAALDRDRPFTVDVEVLGEDGVPLARLTGLRYAEPEGAAESRPELGETVFDIRPTPVDDPADAVRRVAVADPGLAAALRAAGAEIAVDAAHVLVPTGQDPAESTLALIRAVRDARPGQRVWAVGGGHITAVGRVLATEHPDTFGGVLDLRTPDAAPRLLRHLTRPGAEPVLTLDTGGATAPRAVPLGRSSGAAPACRPDGTYLVTGGLGAVGLAVAAHLAERGARRLVLLGRTPLPPRGAAEDDPVVRAVRAIEGAGATVFAVAADVTDPAAVRAALAALPVPPVRGVVHAAGQVRSAPAVELSEDDLRVVLHAKVEGAKVVDELFPELDFLVLFSSVGPLLGLPGQAAYAAANGFLDALAAQRRARGDTGCVSIAWTSWRGLGMATSAAATDVELDARGSADLTPERSLAALDRVLAARHDLGGGPVAVLPVRTDHPGPRPPLLAALEIDPPAEDGDAPSWTGLTGADLTVELTARATACAAAVLGVDPDSLDADAALGEQGVDSLLGAVLRVRLERLTGVALAPTLLWNHPTTAAIGAHLASRVAPPEGHDT</sequence>
<accession>W7IRE9</accession>
<dbReference type="SMART" id="SM00822">
    <property type="entry name" value="PKS_KR"/>
    <property type="match status" value="1"/>
</dbReference>
<dbReference type="GO" id="GO:0006633">
    <property type="term" value="P:fatty acid biosynthetic process"/>
    <property type="evidence" value="ECO:0007669"/>
    <property type="project" value="InterPro"/>
</dbReference>
<dbReference type="eggNOG" id="COG3321">
    <property type="taxonomic scope" value="Bacteria"/>
</dbReference>
<dbReference type="GO" id="GO:0004315">
    <property type="term" value="F:3-oxoacyl-[acyl-carrier-protein] synthase activity"/>
    <property type="evidence" value="ECO:0007669"/>
    <property type="project" value="InterPro"/>
</dbReference>
<dbReference type="PANTHER" id="PTHR43775:SF37">
    <property type="entry name" value="SI:DKEY-61P9.11"/>
    <property type="match status" value="1"/>
</dbReference>
<reference evidence="8 9" key="1">
    <citation type="journal article" date="2014" name="Genome Announc.">
        <title>Draft Genome Sequence of the Antitrypanosomally Active Sponge-Associated Bacterium Actinokineospora sp. Strain EG49.</title>
        <authorList>
            <person name="Harjes J."/>
            <person name="Ryu T."/>
            <person name="Abdelmohsen U.R."/>
            <person name="Moitinho-Silva L."/>
            <person name="Horn H."/>
            <person name="Ravasi T."/>
            <person name="Hentschel U."/>
        </authorList>
    </citation>
    <scope>NUCLEOTIDE SEQUENCE [LARGE SCALE GENOMIC DNA]</scope>
    <source>
        <strain evidence="8 9">EG49</strain>
    </source>
</reference>
<dbReference type="RefSeq" id="WP_035287821.1">
    <property type="nucleotide sequence ID" value="NZ_AYXG01000212.1"/>
</dbReference>
<feature type="region of interest" description="C-terminal hotdog fold" evidence="4">
    <location>
        <begin position="1001"/>
        <end position="1134"/>
    </location>
</feature>
<feature type="domain" description="Ketosynthase family 3 (KS3)" evidence="6">
    <location>
        <begin position="3"/>
        <end position="427"/>
    </location>
</feature>
<dbReference type="Pfam" id="PF08659">
    <property type="entry name" value="KR"/>
    <property type="match status" value="1"/>
</dbReference>
<keyword evidence="3 8" id="KW-0808">Transferase</keyword>